<dbReference type="Proteomes" id="UP001152484">
    <property type="component" value="Unassembled WGS sequence"/>
</dbReference>
<sequence length="146" mass="16458">MAQRIWNPSTKDVVEKALKRVESVLKPNYVSNNIYSAFGTYRLTKDVKEAMQDLKIELTWMKCFLLTGERTEHGKVVAAVWSSAIELLAGSEVHGLLGTDDRFQPVIINTTELTKNLCKKFANLRQMIQPFLIMTCLSHVTLSPGS</sequence>
<evidence type="ECO:0000313" key="2">
    <source>
        <dbReference type="Proteomes" id="UP001152484"/>
    </source>
</evidence>
<dbReference type="OrthoDB" id="1311659at2759"/>
<accession>A0A9P1EH50</accession>
<dbReference type="AlphaFoldDB" id="A0A9P1EH50"/>
<proteinExistence type="predicted"/>
<organism evidence="1 2">
    <name type="scientific">Cuscuta europaea</name>
    <name type="common">European dodder</name>
    <dbReference type="NCBI Taxonomy" id="41803"/>
    <lineage>
        <taxon>Eukaryota</taxon>
        <taxon>Viridiplantae</taxon>
        <taxon>Streptophyta</taxon>
        <taxon>Embryophyta</taxon>
        <taxon>Tracheophyta</taxon>
        <taxon>Spermatophyta</taxon>
        <taxon>Magnoliopsida</taxon>
        <taxon>eudicotyledons</taxon>
        <taxon>Gunneridae</taxon>
        <taxon>Pentapetalae</taxon>
        <taxon>asterids</taxon>
        <taxon>lamiids</taxon>
        <taxon>Solanales</taxon>
        <taxon>Convolvulaceae</taxon>
        <taxon>Cuscuteae</taxon>
        <taxon>Cuscuta</taxon>
        <taxon>Cuscuta subgen. Cuscuta</taxon>
    </lineage>
</organism>
<gene>
    <name evidence="1" type="ORF">CEURO_LOCUS16290</name>
</gene>
<reference evidence="1" key="1">
    <citation type="submission" date="2022-07" db="EMBL/GenBank/DDBJ databases">
        <authorList>
            <person name="Macas J."/>
            <person name="Novak P."/>
            <person name="Neumann P."/>
        </authorList>
    </citation>
    <scope>NUCLEOTIDE SEQUENCE</scope>
</reference>
<keyword evidence="2" id="KW-1185">Reference proteome</keyword>
<comment type="caution">
    <text evidence="1">The sequence shown here is derived from an EMBL/GenBank/DDBJ whole genome shotgun (WGS) entry which is preliminary data.</text>
</comment>
<evidence type="ECO:0000313" key="1">
    <source>
        <dbReference type="EMBL" id="CAH9103828.1"/>
    </source>
</evidence>
<protein>
    <submittedName>
        <fullName evidence="1">Uncharacterized protein</fullName>
    </submittedName>
</protein>
<name>A0A9P1EH50_CUSEU</name>
<dbReference type="EMBL" id="CAMAPE010000045">
    <property type="protein sequence ID" value="CAH9103828.1"/>
    <property type="molecule type" value="Genomic_DNA"/>
</dbReference>